<organism evidence="4 5">
    <name type="scientific">Oreochromis aureus</name>
    <name type="common">Israeli tilapia</name>
    <name type="synonym">Chromis aureus</name>
    <dbReference type="NCBI Taxonomy" id="47969"/>
    <lineage>
        <taxon>Eukaryota</taxon>
        <taxon>Metazoa</taxon>
        <taxon>Chordata</taxon>
        <taxon>Craniata</taxon>
        <taxon>Vertebrata</taxon>
        <taxon>Euteleostomi</taxon>
        <taxon>Actinopterygii</taxon>
        <taxon>Neopterygii</taxon>
        <taxon>Teleostei</taxon>
        <taxon>Neoteleostei</taxon>
        <taxon>Acanthomorphata</taxon>
        <taxon>Ovalentaria</taxon>
        <taxon>Cichlomorphae</taxon>
        <taxon>Cichliformes</taxon>
        <taxon>Cichlidae</taxon>
        <taxon>African cichlids</taxon>
        <taxon>Pseudocrenilabrinae</taxon>
        <taxon>Oreochromini</taxon>
        <taxon>Oreochromis</taxon>
    </lineage>
</organism>
<dbReference type="PROSITE" id="PS51257">
    <property type="entry name" value="PROKAR_LIPOPROTEIN"/>
    <property type="match status" value="1"/>
</dbReference>
<dbReference type="KEGG" id="oau:116317711"/>
<evidence type="ECO:0000256" key="2">
    <source>
        <dbReference type="SAM" id="SignalP"/>
    </source>
</evidence>
<dbReference type="PROSITE" id="PS00615">
    <property type="entry name" value="C_TYPE_LECTIN_1"/>
    <property type="match status" value="1"/>
</dbReference>
<evidence type="ECO:0000313" key="5">
    <source>
        <dbReference type="Proteomes" id="UP000472276"/>
    </source>
</evidence>
<accession>A0AAZ1X6P0</accession>
<evidence type="ECO:0000256" key="1">
    <source>
        <dbReference type="ARBA" id="ARBA00023157"/>
    </source>
</evidence>
<dbReference type="Proteomes" id="UP000472276">
    <property type="component" value="Unassembled WGS sequence"/>
</dbReference>
<dbReference type="CDD" id="cd00037">
    <property type="entry name" value="CLECT"/>
    <property type="match status" value="1"/>
</dbReference>
<keyword evidence="1" id="KW-1015">Disulfide bond</keyword>
<evidence type="ECO:0000313" key="4">
    <source>
        <dbReference type="Ensembl" id="ENSOABP00000063299.1"/>
    </source>
</evidence>
<dbReference type="RefSeq" id="XP_039465522.1">
    <property type="nucleotide sequence ID" value="XM_039609588.1"/>
</dbReference>
<dbReference type="InterPro" id="IPR050111">
    <property type="entry name" value="C-type_lectin/snaclec_domain"/>
</dbReference>
<feature type="domain" description="C-type lectin" evidence="3">
    <location>
        <begin position="34"/>
        <end position="151"/>
    </location>
</feature>
<dbReference type="GeneID" id="116317711"/>
<dbReference type="PROSITE" id="PS50041">
    <property type="entry name" value="C_TYPE_LECTIN_2"/>
    <property type="match status" value="1"/>
</dbReference>
<dbReference type="Ensembl" id="ENSOABT00000079202.1">
    <property type="protein sequence ID" value="ENSOABP00000063299.1"/>
    <property type="gene ID" value="ENSOABG00000028865.1"/>
</dbReference>
<reference evidence="4" key="2">
    <citation type="submission" date="2025-08" db="UniProtKB">
        <authorList>
            <consortium name="Ensembl"/>
        </authorList>
    </citation>
    <scope>IDENTIFICATION</scope>
</reference>
<dbReference type="InterPro" id="IPR016186">
    <property type="entry name" value="C-type_lectin-like/link_sf"/>
</dbReference>
<dbReference type="Pfam" id="PF00059">
    <property type="entry name" value="Lectin_C"/>
    <property type="match status" value="1"/>
</dbReference>
<keyword evidence="5" id="KW-1185">Reference proteome</keyword>
<proteinExistence type="predicted"/>
<dbReference type="Gene3D" id="3.10.100.10">
    <property type="entry name" value="Mannose-Binding Protein A, subunit A"/>
    <property type="match status" value="1"/>
</dbReference>
<reference evidence="5" key="1">
    <citation type="submission" date="2020-03" db="EMBL/GenBank/DDBJ databases">
        <title>Evolution of repeat sequences and sex chromosomes of tilapia species revealed by chromosome-level genomes.</title>
        <authorList>
            <person name="Xu L."/>
            <person name="Tao W."/>
            <person name="Wang D."/>
            <person name="Zhou Q."/>
        </authorList>
    </citation>
    <scope>NUCLEOTIDE SEQUENCE [LARGE SCALE GENOMIC DNA]</scope>
    <source>
        <strain evidence="5">Israel</strain>
    </source>
</reference>
<reference evidence="4" key="3">
    <citation type="submission" date="2025-09" db="UniProtKB">
        <authorList>
            <consortium name="Ensembl"/>
        </authorList>
    </citation>
    <scope>IDENTIFICATION</scope>
</reference>
<name>A0AAZ1X6P0_OREAU</name>
<dbReference type="InterPro" id="IPR001304">
    <property type="entry name" value="C-type_lectin-like"/>
</dbReference>
<dbReference type="PANTHER" id="PTHR22803">
    <property type="entry name" value="MANNOSE, PHOSPHOLIPASE, LECTIN RECEPTOR RELATED"/>
    <property type="match status" value="1"/>
</dbReference>
<dbReference type="RefSeq" id="XP_039465523.1">
    <property type="nucleotide sequence ID" value="XM_039609589.1"/>
</dbReference>
<dbReference type="InterPro" id="IPR002353">
    <property type="entry name" value="AntifreezeII"/>
</dbReference>
<feature type="chain" id="PRO_5044265865" description="C-type lectin domain-containing protein" evidence="2">
    <location>
        <begin position="22"/>
        <end position="159"/>
    </location>
</feature>
<keyword evidence="2" id="KW-0732">Signal</keyword>
<dbReference type="SUPFAM" id="SSF56436">
    <property type="entry name" value="C-type lectin-like"/>
    <property type="match status" value="1"/>
</dbReference>
<feature type="signal peptide" evidence="2">
    <location>
        <begin position="1"/>
        <end position="21"/>
    </location>
</feature>
<dbReference type="SMART" id="SM00034">
    <property type="entry name" value="CLECT"/>
    <property type="match status" value="1"/>
</dbReference>
<protein>
    <recommendedName>
        <fullName evidence="3">C-type lectin domain-containing protein</fullName>
    </recommendedName>
</protein>
<evidence type="ECO:0000259" key="3">
    <source>
        <dbReference type="PROSITE" id="PS50041"/>
    </source>
</evidence>
<gene>
    <name evidence="4" type="primary">LOC116317711</name>
</gene>
<dbReference type="PRINTS" id="PR00356">
    <property type="entry name" value="ANTIFREEZEII"/>
</dbReference>
<dbReference type="AlphaFoldDB" id="A0AAZ1X6P0"/>
<sequence length="159" mass="18570">MKLLTVSALLCAMMAMHTVAACSPRGCPYGWTWFRNRCFRYVPRRMNWVAAERNCLSMGANLASVHSRKEYHLIQRLTARYGKGMTWIGGHDAPGEGIWLWSDGSRFNYRYWCRGEPNNGRRSQHCLQINYSGYKCWDDQHCHVRLPSICARKIYRCRG</sequence>
<dbReference type="InterPro" id="IPR016187">
    <property type="entry name" value="CTDL_fold"/>
</dbReference>
<dbReference type="InterPro" id="IPR018378">
    <property type="entry name" value="C-type_lectin_CS"/>
</dbReference>